<evidence type="ECO:0000256" key="4">
    <source>
        <dbReference type="ARBA" id="ARBA00022798"/>
    </source>
</evidence>
<evidence type="ECO:0000256" key="1">
    <source>
        <dbReference type="ARBA" id="ARBA00007277"/>
    </source>
</evidence>
<comment type="catalytic activity">
    <reaction evidence="7">
        <text>a sn-glycero-3-phosphodiester + H2O = an alcohol + sn-glycerol 3-phosphate + H(+)</text>
        <dbReference type="Rhea" id="RHEA:12969"/>
        <dbReference type="ChEBI" id="CHEBI:15377"/>
        <dbReference type="ChEBI" id="CHEBI:15378"/>
        <dbReference type="ChEBI" id="CHEBI:30879"/>
        <dbReference type="ChEBI" id="CHEBI:57597"/>
        <dbReference type="ChEBI" id="CHEBI:83408"/>
        <dbReference type="EC" id="3.1.4.46"/>
    </reaction>
</comment>
<evidence type="ECO:0000256" key="6">
    <source>
        <dbReference type="ARBA" id="ARBA00023180"/>
    </source>
</evidence>
<protein>
    <recommendedName>
        <fullName evidence="2">glycerophosphodiester phosphodiesterase</fullName>
        <ecNumber evidence="2">3.1.4.46</ecNumber>
    </recommendedName>
</protein>
<evidence type="ECO:0000256" key="3">
    <source>
        <dbReference type="ARBA" id="ARBA00022729"/>
    </source>
</evidence>
<dbReference type="CDD" id="cd08604">
    <property type="entry name" value="GDPD_SHV3_repeat_2"/>
    <property type="match status" value="1"/>
</dbReference>
<dbReference type="FunFam" id="3.20.20.190:FF:000011">
    <property type="entry name" value="Glycerophosphodiester phosphodiesterase GDPDL3"/>
    <property type="match status" value="1"/>
</dbReference>
<reference evidence="12" key="1">
    <citation type="journal article" date="2017" name="Plant J.">
        <title>The pomegranate (Punica granatum L.) genome and the genomics of punicalagin biosynthesis.</title>
        <authorList>
            <person name="Qin G."/>
            <person name="Xu C."/>
            <person name="Ming R."/>
            <person name="Tang H."/>
            <person name="Guyot R."/>
            <person name="Kramer E.M."/>
            <person name="Hu Y."/>
            <person name="Yi X."/>
            <person name="Qi Y."/>
            <person name="Xu X."/>
            <person name="Gao Z."/>
            <person name="Pan H."/>
            <person name="Jian J."/>
            <person name="Tian Y."/>
            <person name="Yue Z."/>
            <person name="Xu Y."/>
        </authorList>
    </citation>
    <scope>NUCLEOTIDE SEQUENCE [LARGE SCALE GENOMIC DNA]</scope>
    <source>
        <strain evidence="12">cv. Dabenzi</strain>
    </source>
</reference>
<dbReference type="PROSITE" id="PS51704">
    <property type="entry name" value="GP_PDE"/>
    <property type="match status" value="2"/>
</dbReference>
<keyword evidence="6" id="KW-0325">Glycoprotein</keyword>
<evidence type="ECO:0000256" key="7">
    <source>
        <dbReference type="ARBA" id="ARBA00047512"/>
    </source>
</evidence>
<dbReference type="EMBL" id="MTKT01002214">
    <property type="protein sequence ID" value="OWM81339.1"/>
    <property type="molecule type" value="Genomic_DNA"/>
</dbReference>
<dbReference type="Pfam" id="PF03009">
    <property type="entry name" value="GDPD"/>
    <property type="match status" value="2"/>
</dbReference>
<comment type="caution">
    <text evidence="11">The sequence shown here is derived from an EMBL/GenBank/DDBJ whole genome shotgun (WGS) entry which is preliminary data.</text>
</comment>
<dbReference type="Gene3D" id="3.20.20.190">
    <property type="entry name" value="Phosphatidylinositol (PI) phosphodiesterase"/>
    <property type="match status" value="2"/>
</dbReference>
<proteinExistence type="inferred from homology"/>
<dbReference type="PANTHER" id="PTHR43620:SF7">
    <property type="entry name" value="GLYCEROPHOSPHODIESTER PHOSPHODIESTERASE GDPD5-RELATED"/>
    <property type="match status" value="1"/>
</dbReference>
<dbReference type="AlphaFoldDB" id="A0A218X9G2"/>
<keyword evidence="5" id="KW-0378">Hydrolase</keyword>
<keyword evidence="4" id="KW-0319">Glycerol metabolism</keyword>
<sequence>MCNSRAAAFLEVLLVSSLIALASAQGSTKWLTLSGNPPLVIARGGFSGIFPDSSLFAYNLAMITSVPDVVMWCDVQLTKDEAGICASDLRLDNSTSIASAFRDKEKTYDVNGVSMKGWFSIDFTLKDLATVYLTQGIGSRSPRFDGNFLPILTAQEVIQQLKPPGLWLNIQHDQFFSQHNLSMRNYVLSTSRSVPVSYISSPEVNFLRSIVTRFNRTRTKLVFRFLARNIVEPSRSQTYDSLSKNLAFIKTFASGILVPKAYIYPVTPENYVQPYSSIVSDAHKIGLEVYASDFVNDQPLSYNYSYDPIEETLHYIDNGVFSVDGLLTDFPITQSEAIDCFAHVGKNNSRQVKFLVISYNGASGDYPSCTDKAYTKAIQDGADVIDCPVQMSKDGVPFCFQSINLMEASNIAQSEFRNRTTTILELRPGPAIFSFSLTWSEVQSLTPQISNPYQAFSLYRNPANRMEGKFVSLSDFLALARNTSLSGVLLRIENATYLAENQGLSVTDAVLDVLSKAGYNNLTTMKVMIQSTNSSVLTKIKGHGNYELVYEVDENIRDAANSTVEDIKSFANSVAVTKMSVLPTNSLYLTMRTNTVAKLQAYKLPVYVQLFSNEFVSQAWDFFSDATVEINSFVTGAGVDGVITDFPRTAATYKKTDILVDAGNKCLGLGAKTPAYMTPVGPGSLVELIPPSDLPPAQPPSPVLMDSDVNEPPLPAVVAKAPSPTPGANIPTAPTPRGNGQPKLSAPIFLSVLPVLVASLFLAL</sequence>
<dbReference type="PANTHER" id="PTHR43620">
    <property type="entry name" value="GLYCEROPHOSPHORYL DIESTER PHOSPHODIESTERASE"/>
    <property type="match status" value="1"/>
</dbReference>
<feature type="chain" id="PRO_5012984995" description="glycerophosphodiester phosphodiesterase" evidence="9">
    <location>
        <begin position="25"/>
        <end position="764"/>
    </location>
</feature>
<name>A0A218X9G2_PUNGR</name>
<evidence type="ECO:0000256" key="2">
    <source>
        <dbReference type="ARBA" id="ARBA00012247"/>
    </source>
</evidence>
<dbReference type="EC" id="3.1.4.46" evidence="2"/>
<organism evidence="11 12">
    <name type="scientific">Punica granatum</name>
    <name type="common">Pomegranate</name>
    <dbReference type="NCBI Taxonomy" id="22663"/>
    <lineage>
        <taxon>Eukaryota</taxon>
        <taxon>Viridiplantae</taxon>
        <taxon>Streptophyta</taxon>
        <taxon>Embryophyta</taxon>
        <taxon>Tracheophyta</taxon>
        <taxon>Spermatophyta</taxon>
        <taxon>Magnoliopsida</taxon>
        <taxon>eudicotyledons</taxon>
        <taxon>Gunneridae</taxon>
        <taxon>Pentapetalae</taxon>
        <taxon>rosids</taxon>
        <taxon>malvids</taxon>
        <taxon>Myrtales</taxon>
        <taxon>Lythraceae</taxon>
        <taxon>Punica</taxon>
    </lineage>
</organism>
<comment type="similarity">
    <text evidence="1">Belongs to the glycerophosphoryl diester phosphodiesterase family.</text>
</comment>
<dbReference type="GO" id="GO:0006071">
    <property type="term" value="P:glycerol metabolic process"/>
    <property type="evidence" value="ECO:0007669"/>
    <property type="project" value="UniProtKB-KW"/>
</dbReference>
<evidence type="ECO:0000313" key="11">
    <source>
        <dbReference type="EMBL" id="OWM81339.1"/>
    </source>
</evidence>
<accession>A0A218X9G2</accession>
<evidence type="ECO:0000256" key="9">
    <source>
        <dbReference type="SAM" id="SignalP"/>
    </source>
</evidence>
<dbReference type="GO" id="GO:0008889">
    <property type="term" value="F:glycerophosphodiester phosphodiesterase activity"/>
    <property type="evidence" value="ECO:0007669"/>
    <property type="project" value="UniProtKB-EC"/>
</dbReference>
<dbReference type="SUPFAM" id="SSF51695">
    <property type="entry name" value="PLC-like phosphodiesterases"/>
    <property type="match status" value="2"/>
</dbReference>
<feature type="domain" description="GP-PDE" evidence="10">
    <location>
        <begin position="354"/>
        <end position="654"/>
    </location>
</feature>
<evidence type="ECO:0000256" key="5">
    <source>
        <dbReference type="ARBA" id="ARBA00022801"/>
    </source>
</evidence>
<feature type="domain" description="GP-PDE" evidence="10">
    <location>
        <begin position="38"/>
        <end position="338"/>
    </location>
</feature>
<evidence type="ECO:0000259" key="10">
    <source>
        <dbReference type="PROSITE" id="PS51704"/>
    </source>
</evidence>
<dbReference type="GO" id="GO:0006629">
    <property type="term" value="P:lipid metabolic process"/>
    <property type="evidence" value="ECO:0007669"/>
    <property type="project" value="InterPro"/>
</dbReference>
<gene>
    <name evidence="11" type="ORF">CDL15_Pgr007377</name>
</gene>
<evidence type="ECO:0000313" key="12">
    <source>
        <dbReference type="Proteomes" id="UP000197138"/>
    </source>
</evidence>
<dbReference type="InterPro" id="IPR017946">
    <property type="entry name" value="PLC-like_Pdiesterase_TIM-brl"/>
</dbReference>
<feature type="region of interest" description="Disordered" evidence="8">
    <location>
        <begin position="719"/>
        <end position="739"/>
    </location>
</feature>
<feature type="signal peptide" evidence="9">
    <location>
        <begin position="1"/>
        <end position="24"/>
    </location>
</feature>
<dbReference type="FunFam" id="3.20.20.190:FF:000013">
    <property type="entry name" value="Glycerophosphodiester phosphodiesterase GDPDL3"/>
    <property type="match status" value="1"/>
</dbReference>
<dbReference type="InterPro" id="IPR030395">
    <property type="entry name" value="GP_PDE_dom"/>
</dbReference>
<keyword evidence="3 9" id="KW-0732">Signal</keyword>
<dbReference type="CDD" id="cd08603">
    <property type="entry name" value="GDPD_SHV3_repeat_1"/>
    <property type="match status" value="1"/>
</dbReference>
<evidence type="ECO:0000256" key="8">
    <source>
        <dbReference type="SAM" id="MobiDB-lite"/>
    </source>
</evidence>
<dbReference type="Proteomes" id="UP000197138">
    <property type="component" value="Unassembled WGS sequence"/>
</dbReference>